<dbReference type="HOGENOM" id="CLU_081288_0_0_11"/>
<dbReference type="PATRIC" id="fig|883161.3.peg.125"/>
<accession>S2W4G1</accession>
<dbReference type="AlphaFoldDB" id="S2W4G1"/>
<proteinExistence type="predicted"/>
<protein>
    <recommendedName>
        <fullName evidence="3">Cyanophycinase</fullName>
    </recommendedName>
</protein>
<keyword evidence="2" id="KW-1185">Reference proteome</keyword>
<evidence type="ECO:0008006" key="3">
    <source>
        <dbReference type="Google" id="ProtNLM"/>
    </source>
</evidence>
<dbReference type="InterPro" id="IPR029062">
    <property type="entry name" value="Class_I_gatase-like"/>
</dbReference>
<comment type="caution">
    <text evidence="1">The sequence shown here is derived from an EMBL/GenBank/DDBJ whole genome shotgun (WGS) entry which is preliminary data.</text>
</comment>
<sequence>MSAAASNLIDMSLFLVGGRPFPNQPSLAPVFDAFVTQAKDFFTAEEKVALFLVGDPADEQDRNVKERAQYEEVLRERWPEAQIETFWLNGDPETFEFPDEKSICAMIVGPGMPSSVLSYLAGNKSTIGRLVSAGVPYLGFSAGAAIVGKYAIVGGWKSNGRQITTPECAYGFDELTITDGLGLIGPSVETHVDARSAMGRAIEAMLVGKMANVAAIDEATCLTVTPNGRTQLAGEGRVAWLSRAGAHIDIRFESAPELSRG</sequence>
<evidence type="ECO:0000313" key="2">
    <source>
        <dbReference type="Proteomes" id="UP000014417"/>
    </source>
</evidence>
<dbReference type="Gene3D" id="3.40.50.880">
    <property type="match status" value="1"/>
</dbReference>
<dbReference type="Proteomes" id="UP000014417">
    <property type="component" value="Unassembled WGS sequence"/>
</dbReference>
<organism evidence="1 2">
    <name type="scientific">Propionimicrobium lymphophilum ACS-093-V-SCH5</name>
    <dbReference type="NCBI Taxonomy" id="883161"/>
    <lineage>
        <taxon>Bacteria</taxon>
        <taxon>Bacillati</taxon>
        <taxon>Actinomycetota</taxon>
        <taxon>Actinomycetes</taxon>
        <taxon>Propionibacteriales</taxon>
        <taxon>Propionibacteriaceae</taxon>
        <taxon>Propionimicrobium</taxon>
    </lineage>
</organism>
<dbReference type="STRING" id="883161.HMPREF9306_00121"/>
<evidence type="ECO:0000313" key="1">
    <source>
        <dbReference type="EMBL" id="EPD34086.1"/>
    </source>
</evidence>
<reference evidence="1 2" key="1">
    <citation type="submission" date="2013-04" db="EMBL/GenBank/DDBJ databases">
        <title>The Genome Sequence of Propionimicrobium lymphophilum ACS-093-V-SCH5.</title>
        <authorList>
            <consortium name="The Broad Institute Genomics Platform"/>
            <person name="Earl A."/>
            <person name="Ward D."/>
            <person name="Feldgarden M."/>
            <person name="Gevers D."/>
            <person name="Saerens B."/>
            <person name="Vaneechoutte M."/>
            <person name="Walker B."/>
            <person name="Young S."/>
            <person name="Zeng Q."/>
            <person name="Gargeya S."/>
            <person name="Fitzgerald M."/>
            <person name="Haas B."/>
            <person name="Abouelleil A."/>
            <person name="Allen A.W."/>
            <person name="Alvarado L."/>
            <person name="Arachchi H.M."/>
            <person name="Berlin A.M."/>
            <person name="Chapman S.B."/>
            <person name="Gainer-Dewar J."/>
            <person name="Goldberg J."/>
            <person name="Griggs A."/>
            <person name="Gujja S."/>
            <person name="Hansen M."/>
            <person name="Howarth C."/>
            <person name="Imamovic A."/>
            <person name="Ireland A."/>
            <person name="Larimer J."/>
            <person name="McCowan C."/>
            <person name="Murphy C."/>
            <person name="Pearson M."/>
            <person name="Poon T.W."/>
            <person name="Priest M."/>
            <person name="Roberts A."/>
            <person name="Saif S."/>
            <person name="Shea T."/>
            <person name="Sisk P."/>
            <person name="Sykes S."/>
            <person name="Wortman J."/>
            <person name="Nusbaum C."/>
            <person name="Birren B."/>
        </authorList>
    </citation>
    <scope>NUCLEOTIDE SEQUENCE [LARGE SCALE GENOMIC DNA]</scope>
    <source>
        <strain evidence="1 2">ACS-093-V-SCH5</strain>
    </source>
</reference>
<dbReference type="SUPFAM" id="SSF52317">
    <property type="entry name" value="Class I glutamine amidotransferase-like"/>
    <property type="match status" value="1"/>
</dbReference>
<gene>
    <name evidence="1" type="ORF">HMPREF9306_00121</name>
</gene>
<dbReference type="EMBL" id="AGZR01000001">
    <property type="protein sequence ID" value="EPD34086.1"/>
    <property type="molecule type" value="Genomic_DNA"/>
</dbReference>
<name>S2W4G1_9ACTN</name>